<name>A0A0K2TIR5_LEPSM</name>
<proteinExistence type="predicted"/>
<evidence type="ECO:0000313" key="1">
    <source>
        <dbReference type="EMBL" id="CDW25532.1"/>
    </source>
</evidence>
<dbReference type="AlphaFoldDB" id="A0A0K2TIR5"/>
<reference evidence="1" key="1">
    <citation type="submission" date="2014-05" db="EMBL/GenBank/DDBJ databases">
        <authorList>
            <person name="Chronopoulou M."/>
        </authorList>
    </citation>
    <scope>NUCLEOTIDE SEQUENCE</scope>
    <source>
        <tissue evidence="1">Whole organism</tissue>
    </source>
</reference>
<accession>A0A0K2TIR5</accession>
<sequence length="51" mass="6094">MTLGEDTFLIEHQCVLLRMEMHIVYEEIKFCIIYKYLLCFNNSKGFGRLCS</sequence>
<organism evidence="1">
    <name type="scientific">Lepeophtheirus salmonis</name>
    <name type="common">Salmon louse</name>
    <name type="synonym">Caligus salmonis</name>
    <dbReference type="NCBI Taxonomy" id="72036"/>
    <lineage>
        <taxon>Eukaryota</taxon>
        <taxon>Metazoa</taxon>
        <taxon>Ecdysozoa</taxon>
        <taxon>Arthropoda</taxon>
        <taxon>Crustacea</taxon>
        <taxon>Multicrustacea</taxon>
        <taxon>Hexanauplia</taxon>
        <taxon>Copepoda</taxon>
        <taxon>Siphonostomatoida</taxon>
        <taxon>Caligidae</taxon>
        <taxon>Lepeophtheirus</taxon>
    </lineage>
</organism>
<dbReference type="EMBL" id="HACA01008171">
    <property type="protein sequence ID" value="CDW25532.1"/>
    <property type="molecule type" value="Transcribed_RNA"/>
</dbReference>
<protein>
    <submittedName>
        <fullName evidence="1">Uncharacterized protein</fullName>
    </submittedName>
</protein>